<dbReference type="PANTHER" id="PTHR34696">
    <property type="entry name" value="PHOSPHORIBOSYLFORMYLGLYCINAMIDINE SYNTHASE SUBUNIT PURS"/>
    <property type="match status" value="1"/>
</dbReference>
<dbReference type="RefSeq" id="WP_110937728.1">
    <property type="nucleotide sequence ID" value="NZ_KZ614146.1"/>
</dbReference>
<reference evidence="7 8" key="1">
    <citation type="submission" date="2017-10" db="EMBL/GenBank/DDBJ databases">
        <title>Bacillus sp. nov., a halophilic bacterium isolated from a Keqin Lake.</title>
        <authorList>
            <person name="Wang H."/>
        </authorList>
    </citation>
    <scope>NUCLEOTIDE SEQUENCE [LARGE SCALE GENOMIC DNA]</scope>
    <source>
        <strain evidence="7 8">KCTC 13187</strain>
    </source>
</reference>
<comment type="similarity">
    <text evidence="6">Belongs to the PurS family.</text>
</comment>
<comment type="catalytic activity">
    <reaction evidence="6">
        <text>N(2)-formyl-N(1)-(5-phospho-beta-D-ribosyl)glycinamide + L-glutamine + ATP + H2O = 2-formamido-N(1)-(5-O-phospho-beta-D-ribosyl)acetamidine + L-glutamate + ADP + phosphate + H(+)</text>
        <dbReference type="Rhea" id="RHEA:17129"/>
        <dbReference type="ChEBI" id="CHEBI:15377"/>
        <dbReference type="ChEBI" id="CHEBI:15378"/>
        <dbReference type="ChEBI" id="CHEBI:29985"/>
        <dbReference type="ChEBI" id="CHEBI:30616"/>
        <dbReference type="ChEBI" id="CHEBI:43474"/>
        <dbReference type="ChEBI" id="CHEBI:58359"/>
        <dbReference type="ChEBI" id="CHEBI:147286"/>
        <dbReference type="ChEBI" id="CHEBI:147287"/>
        <dbReference type="ChEBI" id="CHEBI:456216"/>
        <dbReference type="EC" id="6.3.5.3"/>
    </reaction>
</comment>
<dbReference type="OrthoDB" id="9799101at2"/>
<evidence type="ECO:0000256" key="1">
    <source>
        <dbReference type="ARBA" id="ARBA00022490"/>
    </source>
</evidence>
<protein>
    <recommendedName>
        <fullName evidence="6">Phosphoribosylformylglycinamidine synthase subunit PurS</fullName>
        <shortName evidence="6">FGAM synthase</shortName>
        <ecNumber evidence="6">6.3.5.3</ecNumber>
    </recommendedName>
    <alternativeName>
        <fullName evidence="6">Formylglycinamide ribonucleotide amidotransferase subunit III</fullName>
        <shortName evidence="6">FGAR amidotransferase III</shortName>
        <shortName evidence="6">FGAR-AT III</shortName>
    </alternativeName>
    <alternativeName>
        <fullName evidence="6">Phosphoribosylformylglycinamidine synthase subunit III</fullName>
    </alternativeName>
</protein>
<dbReference type="NCBIfam" id="NF004630">
    <property type="entry name" value="PRK05974.1"/>
    <property type="match status" value="1"/>
</dbReference>
<sequence length="84" mass="9426">MFEVKVTVTLKEGVLDPQGSAVQNSLHQLGFDTVEGVRIGKIMNLRIEATKDSIDDQVKEMCNKLLANPVIEDYRYEIEEVVSS</sequence>
<dbReference type="Proteomes" id="UP000281498">
    <property type="component" value="Unassembled WGS sequence"/>
</dbReference>
<evidence type="ECO:0000256" key="4">
    <source>
        <dbReference type="ARBA" id="ARBA00022755"/>
    </source>
</evidence>
<name>A0A3A9K938_9BACI</name>
<comment type="subcellular location">
    <subcellularLocation>
        <location evidence="6">Cytoplasm</location>
    </subcellularLocation>
</comment>
<dbReference type="EC" id="6.3.5.3" evidence="6"/>
<keyword evidence="3 6" id="KW-0547">Nucleotide-binding</keyword>
<dbReference type="UniPathway" id="UPA00074">
    <property type="reaction ID" value="UER00128"/>
</dbReference>
<dbReference type="GO" id="GO:0005524">
    <property type="term" value="F:ATP binding"/>
    <property type="evidence" value="ECO:0007669"/>
    <property type="project" value="UniProtKB-UniRule"/>
</dbReference>
<organism evidence="7 8">
    <name type="scientific">Salipaludibacillus neizhouensis</name>
    <dbReference type="NCBI Taxonomy" id="885475"/>
    <lineage>
        <taxon>Bacteria</taxon>
        <taxon>Bacillati</taxon>
        <taxon>Bacillota</taxon>
        <taxon>Bacilli</taxon>
        <taxon>Bacillales</taxon>
        <taxon>Bacillaceae</taxon>
    </lineage>
</organism>
<dbReference type="PANTHER" id="PTHR34696:SF1">
    <property type="entry name" value="PHOSPHORIBOSYLFORMYLGLYCINAMIDINE SYNTHASE SUBUNIT PURS"/>
    <property type="match status" value="1"/>
</dbReference>
<comment type="pathway">
    <text evidence="6">Purine metabolism; IMP biosynthesis via de novo pathway; 5-amino-1-(5-phospho-D-ribosyl)imidazole from N(2)-formyl-N(1)-(5-phospho-D-ribosyl)glycinamide: step 1/2.</text>
</comment>
<keyword evidence="2 6" id="KW-0436">Ligase</keyword>
<evidence type="ECO:0000256" key="5">
    <source>
        <dbReference type="ARBA" id="ARBA00022840"/>
    </source>
</evidence>
<keyword evidence="4 6" id="KW-0658">Purine biosynthesis</keyword>
<dbReference type="EMBL" id="PDOE01000004">
    <property type="protein sequence ID" value="RKL67330.1"/>
    <property type="molecule type" value="Genomic_DNA"/>
</dbReference>
<evidence type="ECO:0000313" key="7">
    <source>
        <dbReference type="EMBL" id="RKL67330.1"/>
    </source>
</evidence>
<dbReference type="HAMAP" id="MF_01926">
    <property type="entry name" value="PurS"/>
    <property type="match status" value="1"/>
</dbReference>
<evidence type="ECO:0000256" key="6">
    <source>
        <dbReference type="HAMAP-Rule" id="MF_01926"/>
    </source>
</evidence>
<keyword evidence="8" id="KW-1185">Reference proteome</keyword>
<evidence type="ECO:0000256" key="2">
    <source>
        <dbReference type="ARBA" id="ARBA00022598"/>
    </source>
</evidence>
<comment type="subunit">
    <text evidence="6">Part of the FGAM synthase complex composed of 1 PurL, 1 PurQ and 2 PurS subunits.</text>
</comment>
<keyword evidence="5 6" id="KW-0067">ATP-binding</keyword>
<dbReference type="InterPro" id="IPR036604">
    <property type="entry name" value="PurS-like_sf"/>
</dbReference>
<dbReference type="GO" id="GO:0006189">
    <property type="term" value="P:'de novo' IMP biosynthetic process"/>
    <property type="evidence" value="ECO:0007669"/>
    <property type="project" value="UniProtKB-UniRule"/>
</dbReference>
<accession>A0A3A9K938</accession>
<gene>
    <name evidence="6" type="primary">purS</name>
    <name evidence="7" type="ORF">CR203_11775</name>
</gene>
<keyword evidence="1 6" id="KW-0963">Cytoplasm</keyword>
<comment type="function">
    <text evidence="6">Part of the phosphoribosylformylglycinamidine synthase complex involved in the purines biosynthetic pathway. Catalyzes the ATP-dependent conversion of formylglycinamide ribonucleotide (FGAR) and glutamine to yield formylglycinamidine ribonucleotide (FGAM) and glutamate. The FGAM synthase complex is composed of three subunits. PurQ produces an ammonia molecule by converting glutamine to glutamate. PurL transfers the ammonia molecule to FGAR to form FGAM in an ATP-dependent manner. PurS interacts with PurQ and PurL and is thought to assist in the transfer of the ammonia molecule from PurQ to PurL.</text>
</comment>
<dbReference type="GO" id="GO:0004642">
    <property type="term" value="F:phosphoribosylformylglycinamidine synthase activity"/>
    <property type="evidence" value="ECO:0007669"/>
    <property type="project" value="UniProtKB-UniRule"/>
</dbReference>
<dbReference type="Gene3D" id="3.30.1280.10">
    <property type="entry name" value="Phosphoribosylformylglycinamidine synthase subunit PurS"/>
    <property type="match status" value="1"/>
</dbReference>
<evidence type="ECO:0000313" key="8">
    <source>
        <dbReference type="Proteomes" id="UP000281498"/>
    </source>
</evidence>
<dbReference type="InterPro" id="IPR003850">
    <property type="entry name" value="PurS"/>
</dbReference>
<dbReference type="Pfam" id="PF02700">
    <property type="entry name" value="PurS"/>
    <property type="match status" value="1"/>
</dbReference>
<dbReference type="GO" id="GO:0005737">
    <property type="term" value="C:cytoplasm"/>
    <property type="evidence" value="ECO:0007669"/>
    <property type="project" value="UniProtKB-SubCell"/>
</dbReference>
<dbReference type="AlphaFoldDB" id="A0A3A9K938"/>
<dbReference type="SUPFAM" id="SSF82697">
    <property type="entry name" value="PurS-like"/>
    <property type="match status" value="1"/>
</dbReference>
<proteinExistence type="inferred from homology"/>
<evidence type="ECO:0000256" key="3">
    <source>
        <dbReference type="ARBA" id="ARBA00022741"/>
    </source>
</evidence>
<dbReference type="NCBIfam" id="TIGR00302">
    <property type="entry name" value="phosphoribosylformylglycinamidine synthase subunit PurS"/>
    <property type="match status" value="1"/>
</dbReference>
<comment type="caution">
    <text evidence="7">The sequence shown here is derived from an EMBL/GenBank/DDBJ whole genome shotgun (WGS) entry which is preliminary data.</text>
</comment>